<keyword evidence="4" id="KW-1185">Reference proteome</keyword>
<comment type="caution">
    <text evidence="3">The sequence shown here is derived from an EMBL/GenBank/DDBJ whole genome shotgun (WGS) entry which is preliminary data.</text>
</comment>
<dbReference type="PANTHER" id="PTHR43377">
    <property type="entry name" value="BILIVERDIN REDUCTASE A"/>
    <property type="match status" value="1"/>
</dbReference>
<dbReference type="InterPro" id="IPR036291">
    <property type="entry name" value="NAD(P)-bd_dom_sf"/>
</dbReference>
<dbReference type="Proteomes" id="UP001156702">
    <property type="component" value="Unassembled WGS sequence"/>
</dbReference>
<evidence type="ECO:0000313" key="4">
    <source>
        <dbReference type="Proteomes" id="UP001156702"/>
    </source>
</evidence>
<evidence type="ECO:0000259" key="1">
    <source>
        <dbReference type="Pfam" id="PF01408"/>
    </source>
</evidence>
<evidence type="ECO:0000313" key="3">
    <source>
        <dbReference type="EMBL" id="GLR52376.1"/>
    </source>
</evidence>
<dbReference type="Pfam" id="PF01408">
    <property type="entry name" value="GFO_IDH_MocA"/>
    <property type="match status" value="1"/>
</dbReference>
<dbReference type="SUPFAM" id="SSF51735">
    <property type="entry name" value="NAD(P)-binding Rossmann-fold domains"/>
    <property type="match status" value="1"/>
</dbReference>
<name>A0ABQ5ZMV2_9HYPH</name>
<reference evidence="4" key="1">
    <citation type="journal article" date="2019" name="Int. J. Syst. Evol. Microbiol.">
        <title>The Global Catalogue of Microorganisms (GCM) 10K type strain sequencing project: providing services to taxonomists for standard genome sequencing and annotation.</title>
        <authorList>
            <consortium name="The Broad Institute Genomics Platform"/>
            <consortium name="The Broad Institute Genome Sequencing Center for Infectious Disease"/>
            <person name="Wu L."/>
            <person name="Ma J."/>
        </authorList>
    </citation>
    <scope>NUCLEOTIDE SEQUENCE [LARGE SCALE GENOMIC DNA]</scope>
    <source>
        <strain evidence="4">NBRC 102122</strain>
    </source>
</reference>
<organism evidence="3 4">
    <name type="scientific">Shinella yambaruensis</name>
    <dbReference type="NCBI Taxonomy" id="415996"/>
    <lineage>
        <taxon>Bacteria</taxon>
        <taxon>Pseudomonadati</taxon>
        <taxon>Pseudomonadota</taxon>
        <taxon>Alphaproteobacteria</taxon>
        <taxon>Hyphomicrobiales</taxon>
        <taxon>Rhizobiaceae</taxon>
        <taxon>Shinella</taxon>
    </lineage>
</organism>
<gene>
    <name evidence="3" type="ORF">GCM10007923_35900</name>
</gene>
<accession>A0ABQ5ZMV2</accession>
<dbReference type="SUPFAM" id="SSF55347">
    <property type="entry name" value="Glyceraldehyde-3-phosphate dehydrogenase-like, C-terminal domain"/>
    <property type="match status" value="1"/>
</dbReference>
<dbReference type="EMBL" id="BSOP01000030">
    <property type="protein sequence ID" value="GLR52376.1"/>
    <property type="molecule type" value="Genomic_DNA"/>
</dbReference>
<proteinExistence type="predicted"/>
<dbReference type="Gene3D" id="3.30.360.10">
    <property type="entry name" value="Dihydrodipicolinate Reductase, domain 2"/>
    <property type="match status" value="1"/>
</dbReference>
<sequence length="344" mass="36823">MVQSSEAVGWSVMGTGTITTEHMVAAIRSAGQEPLWVVSRNRQYATHFSQDMHIPGVALDARRALQDPRIGFAYVSAVRGRRKHYILAAADERKHVLCDGPIAGSSHLAASLVETCRTAGITLALHQPFRTLSPHQTMRRLLLEGEIGTLQSLLIARGAPFQPPPNRHVDEAVDRGDALFEASIDSIDLARFLTGQEPVAASALSASPAQGETDQQSYALGLSGGAVLQSYESFTTAEFESIVMLAGDRGTLTAHGTLSGKGTGTLVRRLNGRNELIPVRERDPHVTTIQAFMALPRKPATWMSLGEDNVIALRAAEAIRAARNKRPVSVGTVDAKTSAGGSHP</sequence>
<feature type="domain" description="Gfo/Idh/MocA-like oxidoreductase N-terminal" evidence="1">
    <location>
        <begin position="10"/>
        <end position="123"/>
    </location>
</feature>
<dbReference type="InterPro" id="IPR055170">
    <property type="entry name" value="GFO_IDH_MocA-like_dom"/>
</dbReference>
<dbReference type="InterPro" id="IPR051450">
    <property type="entry name" value="Gfo/Idh/MocA_Oxidoreductases"/>
</dbReference>
<feature type="domain" description="GFO/IDH/MocA-like oxidoreductase" evidence="2">
    <location>
        <begin position="135"/>
        <end position="252"/>
    </location>
</feature>
<dbReference type="InterPro" id="IPR000683">
    <property type="entry name" value="Gfo/Idh/MocA-like_OxRdtase_N"/>
</dbReference>
<dbReference type="Gene3D" id="3.40.50.720">
    <property type="entry name" value="NAD(P)-binding Rossmann-like Domain"/>
    <property type="match status" value="1"/>
</dbReference>
<dbReference type="Pfam" id="PF22725">
    <property type="entry name" value="GFO_IDH_MocA_C3"/>
    <property type="match status" value="1"/>
</dbReference>
<dbReference type="PANTHER" id="PTHR43377:SF1">
    <property type="entry name" value="BILIVERDIN REDUCTASE A"/>
    <property type="match status" value="1"/>
</dbReference>
<protein>
    <submittedName>
        <fullName evidence="3">Oxidoreductase</fullName>
    </submittedName>
</protein>
<evidence type="ECO:0000259" key="2">
    <source>
        <dbReference type="Pfam" id="PF22725"/>
    </source>
</evidence>